<organism evidence="2 3">
    <name type="scientific">Platysternon megacephalum</name>
    <name type="common">big-headed turtle</name>
    <dbReference type="NCBI Taxonomy" id="55544"/>
    <lineage>
        <taxon>Eukaryota</taxon>
        <taxon>Metazoa</taxon>
        <taxon>Chordata</taxon>
        <taxon>Craniata</taxon>
        <taxon>Vertebrata</taxon>
        <taxon>Euteleostomi</taxon>
        <taxon>Archelosauria</taxon>
        <taxon>Testudinata</taxon>
        <taxon>Testudines</taxon>
        <taxon>Cryptodira</taxon>
        <taxon>Durocryptodira</taxon>
        <taxon>Testudinoidea</taxon>
        <taxon>Platysternidae</taxon>
        <taxon>Platysternon</taxon>
    </lineage>
</organism>
<accession>A0A4D9DQ06</accession>
<protein>
    <submittedName>
        <fullName evidence="2">Segment polarity protein dishevelled-like protein DVL-2-like</fullName>
    </submittedName>
</protein>
<proteinExistence type="predicted"/>
<evidence type="ECO:0000313" key="3">
    <source>
        <dbReference type="Proteomes" id="UP000297703"/>
    </source>
</evidence>
<comment type="caution">
    <text evidence="2">The sequence shown here is derived from an EMBL/GenBank/DDBJ whole genome shotgun (WGS) entry which is preliminary data.</text>
</comment>
<reference evidence="2 3" key="1">
    <citation type="submission" date="2019-04" db="EMBL/GenBank/DDBJ databases">
        <title>Draft genome of the big-headed turtle Platysternon megacephalum.</title>
        <authorList>
            <person name="Gong S."/>
        </authorList>
    </citation>
    <scope>NUCLEOTIDE SEQUENCE [LARGE SCALE GENOMIC DNA]</scope>
    <source>
        <strain evidence="2">DO16091913</strain>
        <tissue evidence="2">Muscle</tissue>
    </source>
</reference>
<evidence type="ECO:0000313" key="2">
    <source>
        <dbReference type="EMBL" id="TFJ97539.1"/>
    </source>
</evidence>
<name>A0A4D9DQ06_9SAUR</name>
<dbReference type="EMBL" id="QXTE01000481">
    <property type="protein sequence ID" value="TFJ97539.1"/>
    <property type="molecule type" value="Genomic_DNA"/>
</dbReference>
<dbReference type="AlphaFoldDB" id="A0A4D9DQ06"/>
<keyword evidence="3" id="KW-1185">Reference proteome</keyword>
<evidence type="ECO:0000256" key="1">
    <source>
        <dbReference type="SAM" id="MobiDB-lite"/>
    </source>
</evidence>
<feature type="region of interest" description="Disordered" evidence="1">
    <location>
        <begin position="122"/>
        <end position="142"/>
    </location>
</feature>
<reference evidence="2 3" key="2">
    <citation type="submission" date="2019-04" db="EMBL/GenBank/DDBJ databases">
        <title>The genome sequence of big-headed turtle.</title>
        <authorList>
            <person name="Gong S."/>
        </authorList>
    </citation>
    <scope>NUCLEOTIDE SEQUENCE [LARGE SCALE GENOMIC DNA]</scope>
    <source>
        <strain evidence="2">DO16091913</strain>
        <tissue evidence="2">Muscle</tissue>
    </source>
</reference>
<dbReference type="Proteomes" id="UP000297703">
    <property type="component" value="Unassembled WGS sequence"/>
</dbReference>
<sequence length="153" mass="16916">MLHQAPSWAPGLSVLQARQWGHLLLQTSFPSTWPIFSKATRDWEPQARLEGHFPPGTCVTPSRKPHLLLKLESTCHRGRPRGMVGKCSGSFPCCAEGSRPSPLPQGPHTRHQSLKATMLSTAVPGGSREWPRSRRAQEQSYPRSCLACASLEQ</sequence>
<gene>
    <name evidence="2" type="ORF">DR999_PMT20598</name>
</gene>